<keyword evidence="2" id="KW-0812">Transmembrane</keyword>
<name>A0A8J5JY31_HOMAM</name>
<feature type="transmembrane region" description="Helical" evidence="2">
    <location>
        <begin position="65"/>
        <end position="87"/>
    </location>
</feature>
<proteinExistence type="predicted"/>
<organism evidence="3 4">
    <name type="scientific">Homarus americanus</name>
    <name type="common">American lobster</name>
    <dbReference type="NCBI Taxonomy" id="6706"/>
    <lineage>
        <taxon>Eukaryota</taxon>
        <taxon>Metazoa</taxon>
        <taxon>Ecdysozoa</taxon>
        <taxon>Arthropoda</taxon>
        <taxon>Crustacea</taxon>
        <taxon>Multicrustacea</taxon>
        <taxon>Malacostraca</taxon>
        <taxon>Eumalacostraca</taxon>
        <taxon>Eucarida</taxon>
        <taxon>Decapoda</taxon>
        <taxon>Pleocyemata</taxon>
        <taxon>Astacidea</taxon>
        <taxon>Nephropoidea</taxon>
        <taxon>Nephropidae</taxon>
        <taxon>Homarus</taxon>
    </lineage>
</organism>
<comment type="caution">
    <text evidence="3">The sequence shown here is derived from an EMBL/GenBank/DDBJ whole genome shotgun (WGS) entry which is preliminary data.</text>
</comment>
<keyword evidence="4" id="KW-1185">Reference proteome</keyword>
<feature type="transmembrane region" description="Helical" evidence="2">
    <location>
        <begin position="6"/>
        <end position="22"/>
    </location>
</feature>
<feature type="region of interest" description="Disordered" evidence="1">
    <location>
        <begin position="98"/>
        <end position="129"/>
    </location>
</feature>
<evidence type="ECO:0000313" key="4">
    <source>
        <dbReference type="Proteomes" id="UP000747542"/>
    </source>
</evidence>
<sequence>MANPSTSLVVALVVVVAVLGYRNLQLRRVLPHVGDQMKKKMDLMIVMSLASSSAVAFSLNKSQSVCLAILRGGAGIVIGVAEMVMIIGTRLTDSLQMEDARSEADTKGNIRSFEKRYKEREGENKTPRG</sequence>
<evidence type="ECO:0000313" key="3">
    <source>
        <dbReference type="EMBL" id="KAG7165736.1"/>
    </source>
</evidence>
<keyword evidence="2" id="KW-1133">Transmembrane helix</keyword>
<keyword evidence="2" id="KW-0472">Membrane</keyword>
<feature type="transmembrane region" description="Helical" evidence="2">
    <location>
        <begin position="43"/>
        <end position="59"/>
    </location>
</feature>
<accession>A0A8J5JY31</accession>
<gene>
    <name evidence="3" type="ORF">Hamer_G020418</name>
</gene>
<dbReference type="AlphaFoldDB" id="A0A8J5JY31"/>
<reference evidence="3" key="1">
    <citation type="journal article" date="2021" name="Sci. Adv.">
        <title>The American lobster genome reveals insights on longevity, neural, and immune adaptations.</title>
        <authorList>
            <person name="Polinski J.M."/>
            <person name="Zimin A.V."/>
            <person name="Clark K.F."/>
            <person name="Kohn A.B."/>
            <person name="Sadowski N."/>
            <person name="Timp W."/>
            <person name="Ptitsyn A."/>
            <person name="Khanna P."/>
            <person name="Romanova D.Y."/>
            <person name="Williams P."/>
            <person name="Greenwood S.J."/>
            <person name="Moroz L.L."/>
            <person name="Walt D.R."/>
            <person name="Bodnar A.G."/>
        </authorList>
    </citation>
    <scope>NUCLEOTIDE SEQUENCE</scope>
    <source>
        <strain evidence="3">GMGI-L3</strain>
    </source>
</reference>
<evidence type="ECO:0000256" key="2">
    <source>
        <dbReference type="SAM" id="Phobius"/>
    </source>
</evidence>
<evidence type="ECO:0000256" key="1">
    <source>
        <dbReference type="SAM" id="MobiDB-lite"/>
    </source>
</evidence>
<dbReference type="Proteomes" id="UP000747542">
    <property type="component" value="Unassembled WGS sequence"/>
</dbReference>
<protein>
    <submittedName>
        <fullName evidence="3">Uncharacterized protein</fullName>
    </submittedName>
</protein>
<dbReference type="EMBL" id="JAHLQT010023767">
    <property type="protein sequence ID" value="KAG7165736.1"/>
    <property type="molecule type" value="Genomic_DNA"/>
</dbReference>